<keyword evidence="2" id="KW-1185">Reference proteome</keyword>
<accession>A0A518BI31</accession>
<protein>
    <submittedName>
        <fullName evidence="1">Uncharacterized protein</fullName>
    </submittedName>
</protein>
<dbReference type="RefSeq" id="WP_419192244.1">
    <property type="nucleotide sequence ID" value="NZ_CP036287.1"/>
</dbReference>
<dbReference type="KEGG" id="pbap:Pla133_17160"/>
<evidence type="ECO:0000313" key="2">
    <source>
        <dbReference type="Proteomes" id="UP000316921"/>
    </source>
</evidence>
<organism evidence="1 2">
    <name type="scientific">Engelhardtia mirabilis</name>
    <dbReference type="NCBI Taxonomy" id="2528011"/>
    <lineage>
        <taxon>Bacteria</taxon>
        <taxon>Pseudomonadati</taxon>
        <taxon>Planctomycetota</taxon>
        <taxon>Planctomycetia</taxon>
        <taxon>Planctomycetia incertae sedis</taxon>
        <taxon>Engelhardtia</taxon>
    </lineage>
</organism>
<dbReference type="Proteomes" id="UP000316921">
    <property type="component" value="Chromosome"/>
</dbReference>
<dbReference type="AlphaFoldDB" id="A0A518BI31"/>
<sequence length="55" mass="5965">MQDRPGLVRLLLLGLGAGLCLLLAVPLELAPDLVRRRREQRRARCAAGCTGKRAA</sequence>
<dbReference type="EMBL" id="CP036287">
    <property type="protein sequence ID" value="QDU66640.1"/>
    <property type="molecule type" value="Genomic_DNA"/>
</dbReference>
<name>A0A518BI31_9BACT</name>
<reference evidence="1 2" key="1">
    <citation type="submission" date="2019-02" db="EMBL/GenBank/DDBJ databases">
        <title>Deep-cultivation of Planctomycetes and their phenomic and genomic characterization uncovers novel biology.</title>
        <authorList>
            <person name="Wiegand S."/>
            <person name="Jogler M."/>
            <person name="Boedeker C."/>
            <person name="Pinto D."/>
            <person name="Vollmers J."/>
            <person name="Rivas-Marin E."/>
            <person name="Kohn T."/>
            <person name="Peeters S.H."/>
            <person name="Heuer A."/>
            <person name="Rast P."/>
            <person name="Oberbeckmann S."/>
            <person name="Bunk B."/>
            <person name="Jeske O."/>
            <person name="Meyerdierks A."/>
            <person name="Storesund J.E."/>
            <person name="Kallscheuer N."/>
            <person name="Luecker S."/>
            <person name="Lage O.M."/>
            <person name="Pohl T."/>
            <person name="Merkel B.J."/>
            <person name="Hornburger P."/>
            <person name="Mueller R.-W."/>
            <person name="Bruemmer F."/>
            <person name="Labrenz M."/>
            <person name="Spormann A.M."/>
            <person name="Op den Camp H."/>
            <person name="Overmann J."/>
            <person name="Amann R."/>
            <person name="Jetten M.S.M."/>
            <person name="Mascher T."/>
            <person name="Medema M.H."/>
            <person name="Devos D.P."/>
            <person name="Kaster A.-K."/>
            <person name="Ovreas L."/>
            <person name="Rohde M."/>
            <person name="Galperin M.Y."/>
            <person name="Jogler C."/>
        </authorList>
    </citation>
    <scope>NUCLEOTIDE SEQUENCE [LARGE SCALE GENOMIC DNA]</scope>
    <source>
        <strain evidence="1 2">Pla133</strain>
    </source>
</reference>
<evidence type="ECO:0000313" key="1">
    <source>
        <dbReference type="EMBL" id="QDU66640.1"/>
    </source>
</evidence>
<gene>
    <name evidence="1" type="ORF">Pla133_17160</name>
</gene>
<proteinExistence type="predicted"/>